<evidence type="ECO:0000259" key="2">
    <source>
        <dbReference type="Pfam" id="PF13843"/>
    </source>
</evidence>
<keyword evidence="4" id="KW-1185">Reference proteome</keyword>
<proteinExistence type="predicted"/>
<evidence type="ECO:0000256" key="1">
    <source>
        <dbReference type="SAM" id="MobiDB-lite"/>
    </source>
</evidence>
<name>A0AAW1V2M9_9CUCU</name>
<protein>
    <recommendedName>
        <fullName evidence="2">PiggyBac transposable element-derived protein domain-containing protein</fullName>
    </recommendedName>
</protein>
<feature type="domain" description="PiggyBac transposable element-derived protein" evidence="2">
    <location>
        <begin position="113"/>
        <end position="147"/>
    </location>
</feature>
<dbReference type="Pfam" id="PF13843">
    <property type="entry name" value="DDE_Tnp_1_7"/>
    <property type="match status" value="1"/>
</dbReference>
<dbReference type="InterPro" id="IPR029526">
    <property type="entry name" value="PGBD"/>
</dbReference>
<reference evidence="3 4" key="1">
    <citation type="submission" date="2023-03" db="EMBL/GenBank/DDBJ databases">
        <title>Genome insight into feeding habits of ladybird beetles.</title>
        <authorList>
            <person name="Li H.-S."/>
            <person name="Huang Y.-H."/>
            <person name="Pang H."/>
        </authorList>
    </citation>
    <scope>NUCLEOTIDE SEQUENCE [LARGE SCALE GENOMIC DNA]</scope>
    <source>
        <strain evidence="3">SYSU_2023b</strain>
        <tissue evidence="3">Whole body</tissue>
    </source>
</reference>
<dbReference type="AlphaFoldDB" id="A0AAW1V2M9"/>
<comment type="caution">
    <text evidence="3">The sequence shown here is derived from an EMBL/GenBank/DDBJ whole genome shotgun (WGS) entry which is preliminary data.</text>
</comment>
<sequence>MDKEERETTDTEQEASDNDDDDIALSGIQRQMYFSIRRSNKPNSSDAETSDHELLISPYSGKDGTIWRKQPFKQNVRIRSENIINFVAGVQSGARYAKSEKEVADCQDPTKKSYMKECDQNELMAFFGLLFIAGVQRSGRQNLSDLWA</sequence>
<evidence type="ECO:0000313" key="4">
    <source>
        <dbReference type="Proteomes" id="UP001431783"/>
    </source>
</evidence>
<accession>A0AAW1V2M9</accession>
<feature type="region of interest" description="Disordered" evidence="1">
    <location>
        <begin position="1"/>
        <end position="24"/>
    </location>
</feature>
<organism evidence="3 4">
    <name type="scientific">Henosepilachna vigintioctopunctata</name>
    <dbReference type="NCBI Taxonomy" id="420089"/>
    <lineage>
        <taxon>Eukaryota</taxon>
        <taxon>Metazoa</taxon>
        <taxon>Ecdysozoa</taxon>
        <taxon>Arthropoda</taxon>
        <taxon>Hexapoda</taxon>
        <taxon>Insecta</taxon>
        <taxon>Pterygota</taxon>
        <taxon>Neoptera</taxon>
        <taxon>Endopterygota</taxon>
        <taxon>Coleoptera</taxon>
        <taxon>Polyphaga</taxon>
        <taxon>Cucujiformia</taxon>
        <taxon>Coccinelloidea</taxon>
        <taxon>Coccinellidae</taxon>
        <taxon>Epilachninae</taxon>
        <taxon>Epilachnini</taxon>
        <taxon>Henosepilachna</taxon>
    </lineage>
</organism>
<dbReference type="Proteomes" id="UP001431783">
    <property type="component" value="Unassembled WGS sequence"/>
</dbReference>
<gene>
    <name evidence="3" type="ORF">WA026_022032</name>
</gene>
<dbReference type="EMBL" id="JARQZJ010000108">
    <property type="protein sequence ID" value="KAK9887364.1"/>
    <property type="molecule type" value="Genomic_DNA"/>
</dbReference>
<feature type="compositionally biased region" description="Acidic residues" evidence="1">
    <location>
        <begin position="10"/>
        <end position="23"/>
    </location>
</feature>
<evidence type="ECO:0000313" key="3">
    <source>
        <dbReference type="EMBL" id="KAK9887364.1"/>
    </source>
</evidence>